<dbReference type="AlphaFoldDB" id="A0A1I1W0V8"/>
<dbReference type="Proteomes" id="UP000198639">
    <property type="component" value="Unassembled WGS sequence"/>
</dbReference>
<keyword evidence="1" id="KW-1133">Transmembrane helix</keyword>
<dbReference type="EMBL" id="FOLD01000044">
    <property type="protein sequence ID" value="SFD88741.1"/>
    <property type="molecule type" value="Genomic_DNA"/>
</dbReference>
<keyword evidence="1" id="KW-0812">Transmembrane</keyword>
<reference evidence="3" key="1">
    <citation type="submission" date="2016-10" db="EMBL/GenBank/DDBJ databases">
        <authorList>
            <person name="Varghese N."/>
            <person name="Submissions S."/>
        </authorList>
    </citation>
    <scope>NUCLEOTIDE SEQUENCE [LARGE SCALE GENOMIC DNA]</scope>
    <source>
        <strain evidence="3">CGMCC 1.12041</strain>
    </source>
</reference>
<keyword evidence="1" id="KW-0472">Membrane</keyword>
<evidence type="ECO:0000313" key="2">
    <source>
        <dbReference type="EMBL" id="SFD88741.1"/>
    </source>
</evidence>
<evidence type="ECO:0000313" key="3">
    <source>
        <dbReference type="Proteomes" id="UP000198639"/>
    </source>
</evidence>
<accession>A0A1I1W0V8</accession>
<proteinExistence type="predicted"/>
<sequence length="36" mass="4026">MGTQERKKSNLKTALVLGAIALFFFASVIVKFLIRN</sequence>
<gene>
    <name evidence="2" type="ORF">SAMN05216204_1449</name>
</gene>
<keyword evidence="3" id="KW-1185">Reference proteome</keyword>
<organism evidence="2 3">
    <name type="scientific">Massilia yuzhufengensis</name>
    <dbReference type="NCBI Taxonomy" id="1164594"/>
    <lineage>
        <taxon>Bacteria</taxon>
        <taxon>Pseudomonadati</taxon>
        <taxon>Pseudomonadota</taxon>
        <taxon>Betaproteobacteria</taxon>
        <taxon>Burkholderiales</taxon>
        <taxon>Oxalobacteraceae</taxon>
        <taxon>Telluria group</taxon>
        <taxon>Massilia</taxon>
    </lineage>
</organism>
<evidence type="ECO:0000256" key="1">
    <source>
        <dbReference type="SAM" id="Phobius"/>
    </source>
</evidence>
<feature type="transmembrane region" description="Helical" evidence="1">
    <location>
        <begin position="12"/>
        <end position="34"/>
    </location>
</feature>
<name>A0A1I1W0V8_9BURK</name>
<protein>
    <submittedName>
        <fullName evidence="2">Uncharacterized protein</fullName>
    </submittedName>
</protein>